<keyword evidence="1" id="KW-1133">Transmembrane helix</keyword>
<organism evidence="2 3">
    <name type="scientific">Segatella buccae</name>
    <dbReference type="NCBI Taxonomy" id="28126"/>
    <lineage>
        <taxon>Bacteria</taxon>
        <taxon>Pseudomonadati</taxon>
        <taxon>Bacteroidota</taxon>
        <taxon>Bacteroidia</taxon>
        <taxon>Bacteroidales</taxon>
        <taxon>Prevotellaceae</taxon>
        <taxon>Segatella</taxon>
    </lineage>
</organism>
<keyword evidence="1" id="KW-0812">Transmembrane</keyword>
<dbReference type="AlphaFoldDB" id="A0AAQ1ZJJ5"/>
<dbReference type="RefSeq" id="WP_115153709.1">
    <property type="nucleotide sequence ID" value="NZ_DBFWLE010000024.1"/>
</dbReference>
<feature type="transmembrane region" description="Helical" evidence="1">
    <location>
        <begin position="20"/>
        <end position="37"/>
    </location>
</feature>
<evidence type="ECO:0000313" key="3">
    <source>
        <dbReference type="Proteomes" id="UP000255283"/>
    </source>
</evidence>
<comment type="caution">
    <text evidence="2">The sequence shown here is derived from an EMBL/GenBank/DDBJ whole genome shotgun (WGS) entry which is preliminary data.</text>
</comment>
<proteinExistence type="predicted"/>
<gene>
    <name evidence="2" type="ORF">NCTC13063_01455</name>
</gene>
<accession>A0AAQ1ZJJ5</accession>
<name>A0AAQ1ZJJ5_9BACT</name>
<protein>
    <submittedName>
        <fullName evidence="2">Uncharacterized protein</fullName>
    </submittedName>
</protein>
<feature type="transmembrane region" description="Helical" evidence="1">
    <location>
        <begin position="49"/>
        <end position="65"/>
    </location>
</feature>
<evidence type="ECO:0000256" key="1">
    <source>
        <dbReference type="SAM" id="Phobius"/>
    </source>
</evidence>
<dbReference type="EMBL" id="UGTJ01000001">
    <property type="protein sequence ID" value="SUB80172.1"/>
    <property type="molecule type" value="Genomic_DNA"/>
</dbReference>
<sequence>MFGFGLIWIKNTAAYRRKSYTDIFCLMGICTFAYISITKNDAIIMFGKMYRMLSITLLVLALSACDKDEDYIAEQNREVEIYYKVTCNNPIAHVYVWGGGTKRTPEVIIGSWETTFVTKNYFVGVEIECQDDPLATVTCEMYADGKLLGKESEYRRIKTSYRIKGKGN</sequence>
<evidence type="ECO:0000313" key="2">
    <source>
        <dbReference type="EMBL" id="SUB80172.1"/>
    </source>
</evidence>
<dbReference type="Proteomes" id="UP000255283">
    <property type="component" value="Unassembled WGS sequence"/>
</dbReference>
<keyword evidence="1" id="KW-0472">Membrane</keyword>
<reference evidence="2 3" key="1">
    <citation type="submission" date="2018-06" db="EMBL/GenBank/DDBJ databases">
        <authorList>
            <consortium name="Pathogen Informatics"/>
            <person name="Doyle S."/>
        </authorList>
    </citation>
    <scope>NUCLEOTIDE SEQUENCE [LARGE SCALE GENOMIC DNA]</scope>
    <source>
        <strain evidence="2 3">NCTC13063</strain>
    </source>
</reference>